<feature type="region of interest" description="Disordered" evidence="2">
    <location>
        <begin position="1"/>
        <end position="32"/>
    </location>
</feature>
<evidence type="ECO:0008006" key="6">
    <source>
        <dbReference type="Google" id="ProtNLM"/>
    </source>
</evidence>
<organism evidence="4 5">
    <name type="scientific">Coilia grayii</name>
    <name type="common">Gray's grenadier anchovy</name>
    <dbReference type="NCBI Taxonomy" id="363190"/>
    <lineage>
        <taxon>Eukaryota</taxon>
        <taxon>Metazoa</taxon>
        <taxon>Chordata</taxon>
        <taxon>Craniata</taxon>
        <taxon>Vertebrata</taxon>
        <taxon>Euteleostomi</taxon>
        <taxon>Actinopterygii</taxon>
        <taxon>Neopterygii</taxon>
        <taxon>Teleostei</taxon>
        <taxon>Clupei</taxon>
        <taxon>Clupeiformes</taxon>
        <taxon>Clupeoidei</taxon>
        <taxon>Engraulidae</taxon>
        <taxon>Coilinae</taxon>
        <taxon>Coilia</taxon>
    </lineage>
</organism>
<feature type="compositionally biased region" description="Basic and acidic residues" evidence="2">
    <location>
        <begin position="395"/>
        <end position="422"/>
    </location>
</feature>
<evidence type="ECO:0000256" key="1">
    <source>
        <dbReference type="SAM" id="Coils"/>
    </source>
</evidence>
<dbReference type="EMBL" id="JBHFQA010000013">
    <property type="protein sequence ID" value="KAL2089073.1"/>
    <property type="molecule type" value="Genomic_DNA"/>
</dbReference>
<dbReference type="InterPro" id="IPR026202">
    <property type="entry name" value="GOLGB1"/>
</dbReference>
<keyword evidence="3" id="KW-1133">Transmembrane helix</keyword>
<feature type="coiled-coil region" evidence="1">
    <location>
        <begin position="2371"/>
        <end position="2592"/>
    </location>
</feature>
<keyword evidence="3" id="KW-0812">Transmembrane</keyword>
<sequence length="5064" mass="578643">MLCKEAKGSSTGPAPGSPQGSVGGGSPALSEVTEQLAQTQQLVAQLKELIREKDATLGTKDEQLKAEKESCEAKLSKMRLQHKAKVTSLNSQLEELKKQRGETPGKATPPQMKRSGSGELGEAESSAANRGKILLLKKKVEELEQQLSRRNEELGVKTKELESQRERGLEMDAMLVEKDQRLAEKEAYIVHLQMGLSGHTQGGPASVPQDNKAQSSEDSGSVQDLQLLVQSLTKKVGDGEERYSLLQEQVESLKALVETEKAQYEEKENMYKQNIQTFKDIIMQKDNKLQELNQQHEQELFKLAAKSDASADLEQLLKALKQKLHEKEEVLLGKAQVIEVLQGEVDGRDQQIKELTERMRRLQGERENLQSKLEAEKHVMRAQLRDLMQKHESELRRVTEKHEQEMSEKEQALRSQLHEHRSTPVAQDSPSDAPVNADAAHRLSELEAQVKVKADEASKSEAKFLKMKAWSKSRIRQLEEELKKAQSGSTVPDVSVLRSRVTELEEDREEMLCKLDQYDDLKAKNDLLEAKLVVYEEQQRKMQADLEQVTKRAASQASESGSVDELQSHVLEWQEMVSMVTEAEAARDQAREEKSVMALRMSHIEEEREALANRQQELEEELAQARGLRQQRAKKLGDPATRSLQEDLEFDGQQSFPDPSSPSGNTTPMEGENMGGWWPEYTAPDTDGLRSVVEELETERNQLQEQIITLEERCQGLEDRLQLQARIESLQNDSEKLQAQVASLRSQQTRDAEKHQLLVTSLNEQLKGLSDTQECLESSLIEKEHTLAKTSEKLELIDNLRDALRQKEEQHKDVSDRLIQTEHNLSEITKKCSAFEKQNSEMKTSVTDLNQKLSLLKEKTQKQEATIESLQSDLDQTNDELDKLNSTHLEERAQLIHDLQSCEREIDSLKDVVLEKDKEISALSGNMAEYAEQIQALKLEIKHKEEDLVRTESALSKAEREAQIIRDSQSSDQQSLNAKISELIEELKATESELEKAKEEKDLKIEELGHLTKQAKEDRQTIQGLHTEIQKLTANYRNHLLECEPLVSSLKEQVTLGSQKLQESESLHSQLKEATASNDKLKEDLLEKQQTFEKELKDLKDERNKLLAEASKHSDDLQSISKQLQEQVQCQEKVERVVQEKTEIICSLEQQLKNKQEESECEMVKLNAELKAKDVDKEKLEKELSVKSESFTKLKMHSKTLKAEKEKLQKSLKETSEESAVHRQHVEELSEKLEASLKENDEIQLQVKKLTEHNEKLQLENEEKIKSLSDLVNERDTLLSKVSSLEVQHSENCKIIQELTKEKEEFNLKASKLNKVLEQSKQSITENLLEKTNECNELKSLLQESERASSQLTDQVDNLKSQVDHLNASLEEKNKASADQHLQMEARQSQVVQLQETLTLLQEQGTALKSGLMDKDTMLQQKAAEISALQNELQQQRDCVSRLQSESESLRDECSHLKQNLEETEATLRTTTQTCLSHTEELNKRNESVVSLSSQLGAVNENNIKLESDNANLKSSLDINMSENNQLKEALAQRHAEAVALQSHIQAVTVQNQQLRALYDNKEKEQHALQQVAAELNEKMALLTEQNGNLESQTSNLCEQSRKLQEENDQVSKLLSRASEENTSLQNKLSSLEMQHSENRKIIEGLMKDKQELSSQTEELNNVLEQNKQSVSESLLQRTNECTHLKKLLDEKEETINKLQKQVEIVENQGNDFKNTILEKERICAEQSTQLQTYSIQLAQLQETLSLLQEQGTALKSGLMEKDTMLKQQAGELSALQNEHQQQKDCVSRLQSELETSKGECSRLSQIIEEKEATLISRSQECQTLTGEIMNIKNELCAATKLKEDLELALQQKKESLKRQDMLISQLQAKSVEGEGEINQRMETIVMLQNELQSMQAAVQSKDTLLFEKDRDLTVLKDRLALELEESKAQQSKLQDHLNSMTERTNQLNGRLAEQDAQLKQKVDEGMTLKEHASELSDANSLLKIQIETLTTTLKEREQTIKDVKAKFLTHRNNLNEKFKAKESECESLKGQVSSLSESVLKVKEDLGAQTSEMSSLQVALEESRTSIAEQCKFIDDLQKRADEAALFKAQFIESTEQVTVLQSQVLAITQGSENFTKLVEERESALVNLQEKFAFHSEELQTVKLMLSQRNEEVANLNAALTESRQATLTAEQLVISLRQETASLQDELQQQRTFNTDLSKQKDEALSVHERNSNSLIVEIEKLKSQHVQVASQVSALTENLEQREMALHAINSQYTAQVKHSENLVAELKRLSDLNKSLQEETERTKEDRQQKLDTFGSEKVELEKQVKKLLVDKEELEKSHHSQIQAMEEQLQHQIQQQSSNMTDVMESMKLEKEHLQVQVSVKGEEITGLKSEIQRIEQTLQESESEWLLVLDRESQDKNTLKEKLEALENEIMSKDSKVQGLQQDLHCLNKKLAEATSALNASSETLKEKESDALASKSKLEEILITVQVKDKENFDLRNALQDMETELKKLESKNHSADENLSAITQTMSDKLVSIEEEKLTLHNTIKELHKNYQRETACLREELQTLSQQLQQKQQDLSEVNRVNQKGNEELVLLQEKMQNLQLQLLTDGENLKEAGVKQATLLNEIQQKDDKINCMNIQISQQKELIAGLSAQLKEKDASVTQIVTSASNERMKYTEENSSLLFQIESLEKAQNITGKELKDMSSCLEESKRHLSQCQNEMKSKDVKIEEAVKEKEELKAELQKMTKDKEAMKKKLQAALLVRKELLKKIEKYEQQGMEDLKVSDLQDKLQELISQTQTAETEHKVIVQNLQQQLESKKSEICEFNHVMTGKDELLKQQKNQIESLKEKLLEREVSFTTCLQKLEEKEKAFDSLRSSISEKEQENGELVIKIEQLKREREEKEQCLRDQVEGSKLSSVDSESELVKVTQEKAVLQRKAHAALLARKEAIKKAQETEKKYMQEISELKDDFKALLEKHCQQTNEINAMQLKYDEKIKELEESRHNSTSYQSKLEKITEQKDSVLQDLTLALAEKERQAEALEAYAEEIELLQQSLEKASTEITKKDMAVVTLEKHSTDLARKLEGLQSEYEKKLNEIQEIAVQLAKQEQDIANLQHQNQHEKQMMVVQQDQFLESQSLNEELSQKLKELENEIDEKSQELENIAKRHHDEKTQIIVEFETALAKKSEELESLQNSSINAQAEVESCKLLIESLQQEKDTVIEDLKRNQNEVVMFESQLKELQKQNGELLQKNVVLESEQSSGAGVSEKMTKESVERSSDEVDLNLNEQNADLLALQTIITDKDEHISALEQQLQRQIHLHELAMDKIRTEYNELQQRSRQVGSNERTNESKGHEQLTKKLQAALISRKEALRENHALKEKNQALSSEIEQIHTVSDGLERTVAELTQQKTDLEASLFSLRLDKEQLAAEVERMSSENHNLSAACDSLKLTIESITQQKEAFSCQLESLKDSQTVELSEWKSKHTELKQEYESLLQAYENVGSEMDKMRQVLEGARRDRQEAILKAHKCESERQNLEKQLSEVEEENEKIKDKMRKFAKAKQQRMEELEEENAKIRQEMNVYDEKQKSTVEQITVKNQQLQAEITLLKDTSEGLQLRFSELQLENQNLARELEIATSSLEKWHDESNNSENSLQLQLNEALKLNNSLTAQMEAQAAKMVAQHDFVEAVQKEKESLSDKIQQLQMDHEAELKERDKTVSELKEVVQHNRQETISLNEKVRILEDDKCLLQEELENAQEISDKVKNENEYLETVLLKNSERIDELTQIVNVLQSQNSHLTTQLTENKEERARVCQEKEEQHLKLVKGFEEKLKTAQRGSEGSKNIYKELQELLKEKHQEINQLQSDCIRYQELILNLERSLKSSQYEQQKIEKTLEECNKTITEMMGQRQKLEGELSNDQNSIEELKKQLAGMNSEKDKLQNELERKNEQLALQMKEKEEKLEQIIGQQKSIHKDKQVELQRRIDELLHHNEKESEVSILLKRQVDHQDLQIKRLSTELETSSAKLAVLSGKPESAEPLKHWNEVFQKTLYEKDAQLLEQGHVITRLLEDIRGKGTAMSEMQITIKRLERTLNDYTVAASAQQRQLIVMSASNTELSQNVELFNTQLLEQSTQIERLENENTSLNRQLSDKINTTSQMQSNLEYLEKSLSSAESQLTSVQSQHTKLSADYEKQEAMLSHMKTLLKNKDAEISSLLSSGDGQMSGYLEQLQANHRTQVEGYEERLNGLYSDQEKTQHKLQRLESKVRTLQGNINKSIQDKEQMATQMETFKNSMVSLQNERDHLMSEHRILKQTVALQKEGSSDGDSGPSKGLKREIKNLLHQMDDLNSENAMLKAQLIRYREDLNQVLSLKDNQLKELLKKQQDTIKSLETQKVAVEKQHREAVSQLQIEGETVKALKTQNSELNSQVKELESSVIALHTEILESDKGKVIADLQQAVAAKAAECNELQQKVFGQKVVSDDLKLSLEQLESEKQQRLREVESKYHSERQAMDREMGLMRNERETAEQRVAELARDLMQTEQLLSESRNQGKDLKSQNESLGKAMVALQNDREQLIDDFKVLQSRYDAELRETTAAMSKMEWQIRDLTSDLTAVTTQRNVLTQKLQALEGNDPQAQLTGLVNDLTLAISEKEVELQQVLLENSSYNKQVAAFSKAMASLQNDRDRLVEELTGAKKALESRQQSSPDTAATVKGEKLEILSRSVSALQTERDGLLNEVEKLRSVNAELAEFRQRCDDQQRALQQAQSYRTQMDSSVSAYQAELAELRAANSRLLSEVHTLTNQAHSAQPPYPPKESVAPLGKDGGAEALAQLQAERVQMHRDLQRCLQEIHQRDLLLQQINTKLQQVMEEKNGVSAQLKAVSQTLRDTQLNLSDVQNQYSWLQNQVQAQQAPTQSAVHVVVAPGAPQEKTSATVDIDGAETGELRSRLVEAELQLDTAQQSVSQLNDRLEEERARRQAAEEALGLADTRIKSLEARPSGSPQRDFSIQLETDDEWEALILDPNQHVVMRKIKGGALAVRRWIRGRSLYCSRMLTSRAKSRYLFLSYLLILHVLVFMCLSGAL</sequence>
<feature type="coiled-coil region" evidence="1">
    <location>
        <begin position="1917"/>
        <end position="1944"/>
    </location>
</feature>
<feature type="coiled-coil region" evidence="1">
    <location>
        <begin position="1064"/>
        <end position="1474"/>
    </location>
</feature>
<feature type="region of interest" description="Disordered" evidence="2">
    <location>
        <begin position="199"/>
        <end position="221"/>
    </location>
</feature>
<evidence type="ECO:0000313" key="4">
    <source>
        <dbReference type="EMBL" id="KAL2089073.1"/>
    </source>
</evidence>
<feature type="coiled-coil region" evidence="1">
    <location>
        <begin position="133"/>
        <end position="164"/>
    </location>
</feature>
<feature type="coiled-coil region" evidence="1">
    <location>
        <begin position="494"/>
        <end position="552"/>
    </location>
</feature>
<feature type="region of interest" description="Disordered" evidence="2">
    <location>
        <begin position="395"/>
        <end position="437"/>
    </location>
</feature>
<evidence type="ECO:0000313" key="5">
    <source>
        <dbReference type="Proteomes" id="UP001591681"/>
    </source>
</evidence>
<accession>A0ABD1JQH8</accession>
<feature type="region of interest" description="Disordered" evidence="2">
    <location>
        <begin position="3246"/>
        <end position="3268"/>
    </location>
</feature>
<feature type="coiled-coil region" evidence="1">
    <location>
        <begin position="4811"/>
        <end position="4887"/>
    </location>
</feature>
<dbReference type="PANTHER" id="PTHR18887:SF4">
    <property type="entry name" value="GOLGIN SUBFAMILY B MEMBER 1-LIKE"/>
    <property type="match status" value="1"/>
</dbReference>
<feature type="coiled-coil region" evidence="1">
    <location>
        <begin position="2933"/>
        <end position="3245"/>
    </location>
</feature>
<feature type="coiled-coil region" evidence="1">
    <location>
        <begin position="2208"/>
        <end position="2323"/>
    </location>
</feature>
<keyword evidence="3" id="KW-0472">Membrane</keyword>
<name>A0ABD1JQH8_9TELE</name>
<gene>
    <name evidence="4" type="ORF">ACEWY4_015972</name>
</gene>
<feature type="compositionally biased region" description="Polar residues" evidence="2">
    <location>
        <begin position="3321"/>
        <end position="3332"/>
    </location>
</feature>
<feature type="coiled-coil region" evidence="1">
    <location>
        <begin position="1839"/>
        <end position="1870"/>
    </location>
</feature>
<dbReference type="Gene3D" id="1.10.287.1490">
    <property type="match status" value="1"/>
</dbReference>
<feature type="coiled-coil region" evidence="1">
    <location>
        <begin position="1545"/>
        <end position="1793"/>
    </location>
</feature>
<feature type="coiled-coil region" evidence="1">
    <location>
        <begin position="4228"/>
        <end position="4568"/>
    </location>
</feature>
<feature type="coiled-coil region" evidence="1">
    <location>
        <begin position="3830"/>
        <end position="3952"/>
    </location>
</feature>
<proteinExistence type="predicted"/>
<feature type="coiled-coil region" evidence="1">
    <location>
        <begin position="686"/>
        <end position="747"/>
    </location>
</feature>
<comment type="caution">
    <text evidence="4">The sequence shown here is derived from an EMBL/GenBank/DDBJ whole genome shotgun (WGS) entry which is preliminary data.</text>
</comment>
<feature type="region of interest" description="Disordered" evidence="2">
    <location>
        <begin position="647"/>
        <end position="677"/>
    </location>
</feature>
<feature type="compositionally biased region" description="Basic and acidic residues" evidence="2">
    <location>
        <begin position="3333"/>
        <end position="3342"/>
    </location>
</feature>
<feature type="region of interest" description="Disordered" evidence="2">
    <location>
        <begin position="3321"/>
        <end position="3342"/>
    </location>
</feature>
<feature type="coiled-coil region" evidence="1">
    <location>
        <begin position="2817"/>
        <end position="2900"/>
    </location>
</feature>
<feature type="coiled-coil region" evidence="1">
    <location>
        <begin position="2702"/>
        <end position="2791"/>
    </location>
</feature>
<feature type="compositionally biased region" description="Polar residues" evidence="2">
    <location>
        <begin position="652"/>
        <end position="668"/>
    </location>
</feature>
<feature type="coiled-coil region" evidence="1">
    <location>
        <begin position="4062"/>
        <end position="4166"/>
    </location>
</feature>
<feature type="compositionally biased region" description="Basic and acidic residues" evidence="2">
    <location>
        <begin position="3255"/>
        <end position="3266"/>
    </location>
</feature>
<feature type="region of interest" description="Disordered" evidence="2">
    <location>
        <begin position="93"/>
        <end position="127"/>
    </location>
</feature>
<keyword evidence="1" id="KW-0175">Coiled coil</keyword>
<keyword evidence="5" id="KW-1185">Reference proteome</keyword>
<evidence type="ECO:0000256" key="3">
    <source>
        <dbReference type="SAM" id="Phobius"/>
    </source>
</evidence>
<feature type="coiled-coil region" evidence="1">
    <location>
        <begin position="1987"/>
        <end position="2032"/>
    </location>
</feature>
<feature type="coiled-coil region" evidence="1">
    <location>
        <begin position="787"/>
        <end position="1035"/>
    </location>
</feature>
<protein>
    <recommendedName>
        <fullName evidence="6">Golgin subfamily B member 1-like</fullName>
    </recommendedName>
</protein>
<feature type="region of interest" description="Disordered" evidence="2">
    <location>
        <begin position="4783"/>
        <end position="4804"/>
    </location>
</feature>
<dbReference type="Proteomes" id="UP001591681">
    <property type="component" value="Unassembled WGS sequence"/>
</dbReference>
<dbReference type="PANTHER" id="PTHR18887">
    <property type="entry name" value="GOLGI-ASSOCIATED PROTEIN GCP360-RELATED"/>
    <property type="match status" value="1"/>
</dbReference>
<feature type="transmembrane region" description="Helical" evidence="3">
    <location>
        <begin position="5043"/>
        <end position="5063"/>
    </location>
</feature>
<reference evidence="4 5" key="1">
    <citation type="submission" date="2024-09" db="EMBL/GenBank/DDBJ databases">
        <title>A chromosome-level genome assembly of Gray's grenadier anchovy, Coilia grayii.</title>
        <authorList>
            <person name="Fu Z."/>
        </authorList>
    </citation>
    <scope>NUCLEOTIDE SEQUENCE [LARGE SCALE GENOMIC DNA]</scope>
    <source>
        <strain evidence="4">G4</strain>
        <tissue evidence="4">Muscle</tissue>
    </source>
</reference>
<feature type="coiled-coil region" evidence="1">
    <location>
        <begin position="601"/>
        <end position="635"/>
    </location>
</feature>
<feature type="compositionally biased region" description="Basic and acidic residues" evidence="2">
    <location>
        <begin position="94"/>
        <end position="103"/>
    </location>
</feature>
<feature type="coiled-coil region" evidence="1">
    <location>
        <begin position="4930"/>
        <end position="4978"/>
    </location>
</feature>
<evidence type="ECO:0000256" key="2">
    <source>
        <dbReference type="SAM" id="MobiDB-lite"/>
    </source>
</evidence>
<feature type="compositionally biased region" description="Polar residues" evidence="2">
    <location>
        <begin position="208"/>
        <end position="220"/>
    </location>
</feature>